<organism evidence="7 8">
    <name type="scientific">Neotabrizicola shimadae</name>
    <dbReference type="NCBI Taxonomy" id="2807096"/>
    <lineage>
        <taxon>Bacteria</taxon>
        <taxon>Pseudomonadati</taxon>
        <taxon>Pseudomonadota</taxon>
        <taxon>Alphaproteobacteria</taxon>
        <taxon>Rhodobacterales</taxon>
        <taxon>Paracoccaceae</taxon>
        <taxon>Neotabrizicola</taxon>
    </lineage>
</organism>
<dbReference type="GO" id="GO:0005886">
    <property type="term" value="C:plasma membrane"/>
    <property type="evidence" value="ECO:0007669"/>
    <property type="project" value="UniProtKB-SubCell"/>
</dbReference>
<dbReference type="Pfam" id="PF02588">
    <property type="entry name" value="YitT_membrane"/>
    <property type="match status" value="1"/>
</dbReference>
<evidence type="ECO:0000256" key="4">
    <source>
        <dbReference type="ARBA" id="ARBA00022989"/>
    </source>
</evidence>
<dbReference type="InterPro" id="IPR051461">
    <property type="entry name" value="UPF0750_membrane"/>
</dbReference>
<evidence type="ECO:0000256" key="5">
    <source>
        <dbReference type="ARBA" id="ARBA00023136"/>
    </source>
</evidence>
<keyword evidence="8" id="KW-1185">Reference proteome</keyword>
<protein>
    <submittedName>
        <fullName evidence="7">YitT family protein</fullName>
    </submittedName>
</protein>
<feature type="transmembrane region" description="Helical" evidence="6">
    <location>
        <begin position="20"/>
        <end position="40"/>
    </location>
</feature>
<dbReference type="PANTHER" id="PTHR33545:SF5">
    <property type="entry name" value="UPF0750 MEMBRANE PROTEIN YITT"/>
    <property type="match status" value="1"/>
</dbReference>
<dbReference type="Proteomes" id="UP000826300">
    <property type="component" value="Chromosome"/>
</dbReference>
<gene>
    <name evidence="7" type="ORF">JO391_05610</name>
</gene>
<keyword evidence="4 6" id="KW-1133">Transmembrane helix</keyword>
<keyword evidence="2" id="KW-1003">Cell membrane</keyword>
<feature type="transmembrane region" description="Helical" evidence="6">
    <location>
        <begin position="177"/>
        <end position="194"/>
    </location>
</feature>
<comment type="subcellular location">
    <subcellularLocation>
        <location evidence="1">Cell membrane</location>
        <topology evidence="1">Multi-pass membrane protein</topology>
    </subcellularLocation>
</comment>
<keyword evidence="3 6" id="KW-0812">Transmembrane</keyword>
<sequence>MADTNATVKHSRLDDVQGMALGIFFSALGLHVLTQVGLITGQTAGIAVILSYLTGWSFGAVFFVINLPFYALAWKRLGTEFTVKSLISVTSVSLLTGFLPAHFAISHLSPALGAVIFGSLTGMGLLALFRHNGSLGGLGVLALLAQDRFGFRAGYVQLIADAIIFSLALLLFPVERVMWSVLGAVVLNLVITFNHRRDRYIAT</sequence>
<dbReference type="PANTHER" id="PTHR33545">
    <property type="entry name" value="UPF0750 MEMBRANE PROTEIN YITT-RELATED"/>
    <property type="match status" value="1"/>
</dbReference>
<feature type="transmembrane region" description="Helical" evidence="6">
    <location>
        <begin position="46"/>
        <end position="73"/>
    </location>
</feature>
<evidence type="ECO:0000256" key="3">
    <source>
        <dbReference type="ARBA" id="ARBA00022692"/>
    </source>
</evidence>
<dbReference type="AlphaFoldDB" id="A0A8G0ZY80"/>
<dbReference type="KEGG" id="nsm:JO391_05610"/>
<dbReference type="RefSeq" id="WP_220663216.1">
    <property type="nucleotide sequence ID" value="NZ_CP069370.1"/>
</dbReference>
<name>A0A8G0ZY80_9RHOB</name>
<evidence type="ECO:0000256" key="1">
    <source>
        <dbReference type="ARBA" id="ARBA00004651"/>
    </source>
</evidence>
<keyword evidence="5 6" id="KW-0472">Membrane</keyword>
<dbReference type="EMBL" id="CP069370">
    <property type="protein sequence ID" value="QYZ70988.1"/>
    <property type="molecule type" value="Genomic_DNA"/>
</dbReference>
<evidence type="ECO:0000313" key="7">
    <source>
        <dbReference type="EMBL" id="QYZ70988.1"/>
    </source>
</evidence>
<proteinExistence type="predicted"/>
<dbReference type="InterPro" id="IPR003740">
    <property type="entry name" value="YitT"/>
</dbReference>
<feature type="transmembrane region" description="Helical" evidence="6">
    <location>
        <begin position="111"/>
        <end position="129"/>
    </location>
</feature>
<accession>A0A8G0ZY80</accession>
<feature type="transmembrane region" description="Helical" evidence="6">
    <location>
        <begin position="85"/>
        <end position="105"/>
    </location>
</feature>
<evidence type="ECO:0000256" key="6">
    <source>
        <dbReference type="SAM" id="Phobius"/>
    </source>
</evidence>
<feature type="transmembrane region" description="Helical" evidence="6">
    <location>
        <begin position="149"/>
        <end position="171"/>
    </location>
</feature>
<evidence type="ECO:0000313" key="8">
    <source>
        <dbReference type="Proteomes" id="UP000826300"/>
    </source>
</evidence>
<evidence type="ECO:0000256" key="2">
    <source>
        <dbReference type="ARBA" id="ARBA00022475"/>
    </source>
</evidence>
<reference evidence="7" key="1">
    <citation type="submission" date="2021-02" db="EMBL/GenBank/DDBJ databases">
        <title>Rhodobacter shimadae sp. nov., an aerobic anoxygenic phototrophic bacterium isolated from a hot spring.</title>
        <authorList>
            <person name="Muramatsu S."/>
            <person name="Haruta S."/>
            <person name="Hirose S."/>
            <person name="Hanada S."/>
        </authorList>
    </citation>
    <scope>NUCLEOTIDE SEQUENCE</scope>
    <source>
        <strain evidence="7">N10</strain>
    </source>
</reference>